<gene>
    <name evidence="7" type="ORF">MNEG_2407</name>
</gene>
<dbReference type="RefSeq" id="XP_013904572.1">
    <property type="nucleotide sequence ID" value="XM_014049118.1"/>
</dbReference>
<evidence type="ECO:0000256" key="1">
    <source>
        <dbReference type="ARBA" id="ARBA00004123"/>
    </source>
</evidence>
<dbReference type="OrthoDB" id="361693at2759"/>
<evidence type="ECO:0000313" key="8">
    <source>
        <dbReference type="Proteomes" id="UP000054498"/>
    </source>
</evidence>
<accession>A0A0D2K543</accession>
<evidence type="ECO:0000256" key="4">
    <source>
        <dbReference type="ARBA" id="ARBA00023242"/>
    </source>
</evidence>
<dbReference type="SUPFAM" id="SSF48371">
    <property type="entry name" value="ARM repeat"/>
    <property type="match status" value="1"/>
</dbReference>
<organism evidence="7 8">
    <name type="scientific">Monoraphidium neglectum</name>
    <dbReference type="NCBI Taxonomy" id="145388"/>
    <lineage>
        <taxon>Eukaryota</taxon>
        <taxon>Viridiplantae</taxon>
        <taxon>Chlorophyta</taxon>
        <taxon>core chlorophytes</taxon>
        <taxon>Chlorophyceae</taxon>
        <taxon>CS clade</taxon>
        <taxon>Sphaeropleales</taxon>
        <taxon>Selenastraceae</taxon>
        <taxon>Monoraphidium</taxon>
    </lineage>
</organism>
<keyword evidence="8" id="KW-1185">Reference proteome</keyword>
<dbReference type="KEGG" id="mng:MNEG_2407"/>
<evidence type="ECO:0000313" key="7">
    <source>
        <dbReference type="EMBL" id="KIZ05553.1"/>
    </source>
</evidence>
<dbReference type="SMART" id="SM00913">
    <property type="entry name" value="IBN_N"/>
    <property type="match status" value="1"/>
</dbReference>
<dbReference type="InterPro" id="IPR016024">
    <property type="entry name" value="ARM-type_fold"/>
</dbReference>
<dbReference type="GeneID" id="25735285"/>
<dbReference type="Gene3D" id="1.25.10.10">
    <property type="entry name" value="Leucine-rich Repeat Variant"/>
    <property type="match status" value="1"/>
</dbReference>
<keyword evidence="3" id="KW-0813">Transport</keyword>
<evidence type="ECO:0000256" key="5">
    <source>
        <dbReference type="SAM" id="MobiDB-lite"/>
    </source>
</evidence>
<dbReference type="Pfam" id="PF25758">
    <property type="entry name" value="TPR_IPO11"/>
    <property type="match status" value="1"/>
</dbReference>
<reference evidence="7 8" key="1">
    <citation type="journal article" date="2013" name="BMC Genomics">
        <title>Reconstruction of the lipid metabolism for the microalga Monoraphidium neglectum from its genome sequence reveals characteristics suitable for biofuel production.</title>
        <authorList>
            <person name="Bogen C."/>
            <person name="Al-Dilaimi A."/>
            <person name="Albersmeier A."/>
            <person name="Wichmann J."/>
            <person name="Grundmann M."/>
            <person name="Rupp O."/>
            <person name="Lauersen K.J."/>
            <person name="Blifernez-Klassen O."/>
            <person name="Kalinowski J."/>
            <person name="Goesmann A."/>
            <person name="Mussgnug J.H."/>
            <person name="Kruse O."/>
        </authorList>
    </citation>
    <scope>NUCLEOTIDE SEQUENCE [LARGE SCALE GENOMIC DNA]</scope>
    <source>
        <strain evidence="7 8">SAG 48.87</strain>
    </source>
</reference>
<name>A0A0D2K543_9CHLO</name>
<dbReference type="EMBL" id="KK100491">
    <property type="protein sequence ID" value="KIZ05553.1"/>
    <property type="molecule type" value="Genomic_DNA"/>
</dbReference>
<comment type="subcellular location">
    <subcellularLocation>
        <location evidence="1">Nucleus</location>
    </subcellularLocation>
</comment>
<dbReference type="GO" id="GO:0031267">
    <property type="term" value="F:small GTPase binding"/>
    <property type="evidence" value="ECO:0007669"/>
    <property type="project" value="InterPro"/>
</dbReference>
<protein>
    <recommendedName>
        <fullName evidence="6">Importin N-terminal domain-containing protein</fullName>
    </recommendedName>
</protein>
<proteinExistence type="inferred from homology"/>
<feature type="domain" description="Importin N-terminal" evidence="6">
    <location>
        <begin position="28"/>
        <end position="107"/>
    </location>
</feature>
<dbReference type="GO" id="GO:0005829">
    <property type="term" value="C:cytosol"/>
    <property type="evidence" value="ECO:0007669"/>
    <property type="project" value="TreeGrafter"/>
</dbReference>
<dbReference type="PANTHER" id="PTHR10997:SF70">
    <property type="entry name" value="IMPORTIN N-TERMINAL DOMAIN-CONTAINING PROTEIN"/>
    <property type="match status" value="1"/>
</dbReference>
<dbReference type="InterPro" id="IPR001494">
    <property type="entry name" value="Importin-beta_N"/>
</dbReference>
<dbReference type="InterPro" id="IPR011989">
    <property type="entry name" value="ARM-like"/>
</dbReference>
<dbReference type="Pfam" id="PF03810">
    <property type="entry name" value="IBN_N"/>
    <property type="match status" value="1"/>
</dbReference>
<sequence length="980" mass="103568">MTEAVAVQHVLATIRAALVVTASEREPAEALLRSWEADAQPGFLLSLLRITEETAAVEEATRLLAAVIAKNVVGSSWRKTLGTREWSRVPAEEKALVRESALRLLLADPCERVSVQMALLLRNICQFDFPGLWQNPIDALLTAAGCVDPTSGNQLPPERGLRALKALKQVLRGLQTKRFVADATAPGTPFTVVTERLNAERKLFKERLLVAVAPLHALLARHMQAFMTCAEGWQLHGQFARAAAASCTELTLLLPSRESLPGGDAAATSLLEGVHTACGALMRGQPLGGDPGGPGALTAWAELGGKLHERLAAMVTAHMAACPLPFGPLLPHFLGLFVGSALVAAGAEALRAMRPKRRVLLVRFIAKALLCPYYRAEWLEVNGGQVPLNAATSGEVDKARTAHDALSAMLAPPQVAPLVEALVAKYVALSPDELEEWQSDPEGSLELEAAPDADTPRPVGVGLLLCMLERGGEGPGRALIDLAARLQSQGDGAPPDVLLMREACYRAIGEGFPHVSAFISFASWYSAEIAPQLRDRLAAFKAQGGASTIMAVLQARALWLVGACCGELPQQQWVEAYGLCVAHMAATDLVVALQAVQAVMMMTAALLDDQAVLDQANAAQLQASKQAARGGAGAVDAALSAAEALDQEAVVAARERLQWRGEALQALLSQLLSSCFGLLGRLSEAESRVRLLQLVSVVAEAAGEALRPHLGALAAALPQVWEAATATARRPDADTGSVARLHSALMAVLTHLVGKLRGAALEDAGVQGVLYPLLQYATDPGSSEADVLLEEALKLWAVVQGAQPTVSQQLVNLLPRMAALLHRGRDNTAAFQLIEGYLLLGGGAALQPYGEGIAAALAAALRSVSRTVAEACAPQQAPPQQQQPNAQEPHIPQQQQQQQQQHRGQGSQRGPLASEVTQEGLAAAALVDVFLQLYPSDVSTLLAGSFTSMAQLIADSRVPTAGVQMKAHNVMEGFLEVLGR</sequence>
<feature type="region of interest" description="Disordered" evidence="5">
    <location>
        <begin position="871"/>
        <end position="914"/>
    </location>
</feature>
<dbReference type="AlphaFoldDB" id="A0A0D2K543"/>
<dbReference type="GO" id="GO:0006606">
    <property type="term" value="P:protein import into nucleus"/>
    <property type="evidence" value="ECO:0007669"/>
    <property type="project" value="TreeGrafter"/>
</dbReference>
<evidence type="ECO:0000256" key="3">
    <source>
        <dbReference type="ARBA" id="ARBA00022448"/>
    </source>
</evidence>
<evidence type="ECO:0000259" key="6">
    <source>
        <dbReference type="PROSITE" id="PS50166"/>
    </source>
</evidence>
<feature type="compositionally biased region" description="Low complexity" evidence="5">
    <location>
        <begin position="871"/>
        <end position="901"/>
    </location>
</feature>
<dbReference type="PANTHER" id="PTHR10997">
    <property type="entry name" value="IMPORTIN-7, 8, 11"/>
    <property type="match status" value="1"/>
</dbReference>
<evidence type="ECO:0000256" key="2">
    <source>
        <dbReference type="ARBA" id="ARBA00007991"/>
    </source>
</evidence>
<dbReference type="InterPro" id="IPR058669">
    <property type="entry name" value="TPR_IPO7/11-like"/>
</dbReference>
<comment type="similarity">
    <text evidence="2">Belongs to the importin beta family.</text>
</comment>
<keyword evidence="4" id="KW-0539">Nucleus</keyword>
<dbReference type="GO" id="GO:0005635">
    <property type="term" value="C:nuclear envelope"/>
    <property type="evidence" value="ECO:0007669"/>
    <property type="project" value="TreeGrafter"/>
</dbReference>
<dbReference type="PROSITE" id="PS50166">
    <property type="entry name" value="IMPORTIN_B_NT"/>
    <property type="match status" value="1"/>
</dbReference>
<dbReference type="Proteomes" id="UP000054498">
    <property type="component" value="Unassembled WGS sequence"/>
</dbReference>